<feature type="transmembrane region" description="Helical" evidence="1">
    <location>
        <begin position="165"/>
        <end position="186"/>
    </location>
</feature>
<feature type="transmembrane region" description="Helical" evidence="1">
    <location>
        <begin position="229"/>
        <end position="249"/>
    </location>
</feature>
<organism evidence="2 3">
    <name type="scientific">Lachnoanaerobaculum saburreum DSM 3986</name>
    <dbReference type="NCBI Taxonomy" id="887325"/>
    <lineage>
        <taxon>Bacteria</taxon>
        <taxon>Bacillati</taxon>
        <taxon>Bacillota</taxon>
        <taxon>Clostridia</taxon>
        <taxon>Lachnospirales</taxon>
        <taxon>Lachnospiraceae</taxon>
        <taxon>Lachnoanaerobaculum</taxon>
    </lineage>
</organism>
<feature type="transmembrane region" description="Helical" evidence="1">
    <location>
        <begin position="132"/>
        <end position="158"/>
    </location>
</feature>
<evidence type="ECO:0000313" key="2">
    <source>
        <dbReference type="EMBL" id="EFU77914.1"/>
    </source>
</evidence>
<dbReference type="Proteomes" id="UP000003434">
    <property type="component" value="Unassembled WGS sequence"/>
</dbReference>
<dbReference type="eggNOG" id="COG1668">
    <property type="taxonomic scope" value="Bacteria"/>
</dbReference>
<accession>E6LJQ0</accession>
<proteinExistence type="predicted"/>
<keyword evidence="1" id="KW-0812">Transmembrane</keyword>
<comment type="caution">
    <text evidence="2">The sequence shown here is derived from an EMBL/GenBank/DDBJ whole genome shotgun (WGS) entry which is preliminary data.</text>
</comment>
<dbReference type="PANTHER" id="PTHR37305:SF1">
    <property type="entry name" value="MEMBRANE PROTEIN"/>
    <property type="match status" value="1"/>
</dbReference>
<dbReference type="HOGENOM" id="CLU_091992_0_0_9"/>
<evidence type="ECO:0000313" key="3">
    <source>
        <dbReference type="Proteomes" id="UP000003434"/>
    </source>
</evidence>
<feature type="transmembrane region" description="Helical" evidence="1">
    <location>
        <begin position="20"/>
        <end position="39"/>
    </location>
</feature>
<keyword evidence="1" id="KW-0472">Membrane</keyword>
<protein>
    <recommendedName>
        <fullName evidence="4">ABC transporter permease</fullName>
    </recommendedName>
</protein>
<dbReference type="AlphaFoldDB" id="E6LJQ0"/>
<keyword evidence="1" id="KW-1133">Transmembrane helix</keyword>
<dbReference type="EMBL" id="AEPW01000005">
    <property type="protein sequence ID" value="EFU77914.1"/>
    <property type="molecule type" value="Genomic_DNA"/>
</dbReference>
<gene>
    <name evidence="2" type="ORF">HMPREF0381_0185</name>
</gene>
<name>E6LJQ0_9FIRM</name>
<feature type="transmembrane region" description="Helical" evidence="1">
    <location>
        <begin position="97"/>
        <end position="126"/>
    </location>
</feature>
<dbReference type="PANTHER" id="PTHR37305">
    <property type="entry name" value="INTEGRAL MEMBRANE PROTEIN-RELATED"/>
    <property type="match status" value="1"/>
</dbReference>
<evidence type="ECO:0008006" key="4">
    <source>
        <dbReference type="Google" id="ProtNLM"/>
    </source>
</evidence>
<sequence length="254" mass="27913">MRELLKLVGCEFKKLRRKRFIKLTIAAACLFPTPLIIAMAKDGQSFIQLFRAVVMFDDILFLPCVLGIVAIILFSMEQDSDTLKNLLVIPVSKTNIFLTKLTVLFLLSLIYTLAAYAASLIGGLIIGKISDVPFLFSVSIGLGIFVFLATVPVIAIIIVCNKSKVFSIIIVLIYAVLGFVTVQTIGRGSVLDRLTFALPICITGKWYLGIVPVEQALSYILPYTLSTPVAFGLLVAYGIAFTLLSLFSYKRTEI</sequence>
<dbReference type="RefSeq" id="WP_008749958.1">
    <property type="nucleotide sequence ID" value="NZ_GL622296.1"/>
</dbReference>
<reference evidence="2 3" key="1">
    <citation type="submission" date="2010-12" db="EMBL/GenBank/DDBJ databases">
        <authorList>
            <person name="Muzny D."/>
            <person name="Qin X."/>
            <person name="Deng J."/>
            <person name="Jiang H."/>
            <person name="Liu Y."/>
            <person name="Qu J."/>
            <person name="Song X.-Z."/>
            <person name="Zhang L."/>
            <person name="Thornton R."/>
            <person name="Coyle M."/>
            <person name="Francisco L."/>
            <person name="Jackson L."/>
            <person name="Javaid M."/>
            <person name="Korchina V."/>
            <person name="Kovar C."/>
            <person name="Mata R."/>
            <person name="Mathew T."/>
            <person name="Ngo R."/>
            <person name="Nguyen L."/>
            <person name="Nguyen N."/>
            <person name="Okwuonu G."/>
            <person name="Ongeri F."/>
            <person name="Pham C."/>
            <person name="Simmons D."/>
            <person name="Wilczek-Boney K."/>
            <person name="Hale W."/>
            <person name="Jakkamsetti A."/>
            <person name="Pham P."/>
            <person name="Ruth R."/>
            <person name="San Lucas F."/>
            <person name="Warren J."/>
            <person name="Zhang J."/>
            <person name="Zhao Z."/>
            <person name="Zhou C."/>
            <person name="Zhu D."/>
            <person name="Lee S."/>
            <person name="Bess C."/>
            <person name="Blankenburg K."/>
            <person name="Forbes L."/>
            <person name="Fu Q."/>
            <person name="Gubbala S."/>
            <person name="Hirani K."/>
            <person name="Jayaseelan J.C."/>
            <person name="Lara F."/>
            <person name="Munidasa M."/>
            <person name="Palculict T."/>
            <person name="Patil S."/>
            <person name="Pu L.-L."/>
            <person name="Saada N."/>
            <person name="Tang L."/>
            <person name="Weissenberger G."/>
            <person name="Zhu Y."/>
            <person name="Hemphill L."/>
            <person name="Shang Y."/>
            <person name="Youmans B."/>
            <person name="Ayvaz T."/>
            <person name="Ross M."/>
            <person name="Santibanez J."/>
            <person name="Aqrawi P."/>
            <person name="Gross S."/>
            <person name="Joshi V."/>
            <person name="Fowler G."/>
            <person name="Nazareth L."/>
            <person name="Reid J."/>
            <person name="Worley K."/>
            <person name="Petrosino J."/>
            <person name="Highlander S."/>
            <person name="Gibbs R."/>
        </authorList>
    </citation>
    <scope>NUCLEOTIDE SEQUENCE [LARGE SCALE GENOMIC DNA]</scope>
    <source>
        <strain evidence="2 3">DSM 3986</strain>
    </source>
</reference>
<dbReference type="Pfam" id="PF12730">
    <property type="entry name" value="ABC2_membrane_4"/>
    <property type="match status" value="1"/>
</dbReference>
<feature type="transmembrane region" description="Helical" evidence="1">
    <location>
        <begin position="59"/>
        <end position="76"/>
    </location>
</feature>
<evidence type="ECO:0000256" key="1">
    <source>
        <dbReference type="SAM" id="Phobius"/>
    </source>
</evidence>